<evidence type="ECO:0000313" key="2">
    <source>
        <dbReference type="EMBL" id="VFQ84512.1"/>
    </source>
</evidence>
<dbReference type="Proteomes" id="UP000595140">
    <property type="component" value="Unassembled WGS sequence"/>
</dbReference>
<keyword evidence="3" id="KW-1185">Reference proteome</keyword>
<keyword evidence="1" id="KW-1133">Transmembrane helix</keyword>
<evidence type="ECO:0000256" key="1">
    <source>
        <dbReference type="SAM" id="Phobius"/>
    </source>
</evidence>
<accession>A0A484M6P9</accession>
<reference evidence="2 3" key="1">
    <citation type="submission" date="2018-04" db="EMBL/GenBank/DDBJ databases">
        <authorList>
            <person name="Vogel A."/>
        </authorList>
    </citation>
    <scope>NUCLEOTIDE SEQUENCE [LARGE SCALE GENOMIC DNA]</scope>
</reference>
<dbReference type="AlphaFoldDB" id="A0A484M6P9"/>
<organism evidence="2 3">
    <name type="scientific">Cuscuta campestris</name>
    <dbReference type="NCBI Taxonomy" id="132261"/>
    <lineage>
        <taxon>Eukaryota</taxon>
        <taxon>Viridiplantae</taxon>
        <taxon>Streptophyta</taxon>
        <taxon>Embryophyta</taxon>
        <taxon>Tracheophyta</taxon>
        <taxon>Spermatophyta</taxon>
        <taxon>Magnoliopsida</taxon>
        <taxon>eudicotyledons</taxon>
        <taxon>Gunneridae</taxon>
        <taxon>Pentapetalae</taxon>
        <taxon>asterids</taxon>
        <taxon>lamiids</taxon>
        <taxon>Solanales</taxon>
        <taxon>Convolvulaceae</taxon>
        <taxon>Cuscuteae</taxon>
        <taxon>Cuscuta</taxon>
        <taxon>Cuscuta subgen. Grammica</taxon>
        <taxon>Cuscuta sect. Cleistogrammica</taxon>
    </lineage>
</organism>
<protein>
    <submittedName>
        <fullName evidence="2">Uncharacterized protein</fullName>
    </submittedName>
</protein>
<evidence type="ECO:0000313" key="3">
    <source>
        <dbReference type="Proteomes" id="UP000595140"/>
    </source>
</evidence>
<keyword evidence="1" id="KW-0472">Membrane</keyword>
<dbReference type="EMBL" id="OOIL02002764">
    <property type="protein sequence ID" value="VFQ84512.1"/>
    <property type="molecule type" value="Genomic_DNA"/>
</dbReference>
<feature type="transmembrane region" description="Helical" evidence="1">
    <location>
        <begin position="33"/>
        <end position="51"/>
    </location>
</feature>
<sequence>MSLREYGRVAEICFPIVVVLQNMAVLLKSESQLFVLLIVGITVGILFMQVNQFPLEILLHRGWLIAYLLVWFEGEKICEK</sequence>
<gene>
    <name evidence="2" type="ORF">CCAM_LOCUS26288</name>
</gene>
<proteinExistence type="predicted"/>
<name>A0A484M6P9_9ASTE</name>
<keyword evidence="1" id="KW-0812">Transmembrane</keyword>